<feature type="region of interest" description="Disordered" evidence="1">
    <location>
        <begin position="86"/>
        <end position="111"/>
    </location>
</feature>
<protein>
    <submittedName>
        <fullName evidence="2">Uncharacterized protein</fullName>
    </submittedName>
</protein>
<dbReference type="EMBL" id="SPHZ02000006">
    <property type="protein sequence ID" value="KAF0913977.1"/>
    <property type="molecule type" value="Genomic_DNA"/>
</dbReference>
<proteinExistence type="predicted"/>
<sequence>MTLWATRCGSRQPGGTPHLSMSHHTDVFASAAQSPIASCGGSRRDSSTAACWVRVSPAARAVGWCVAVWERGEGVEAGGLFIGTPAVSAADKETETRGRQPEREGPRSPAVGSAIQAVPVCWFWGRAV</sequence>
<keyword evidence="3" id="KW-1185">Reference proteome</keyword>
<reference evidence="2 3" key="1">
    <citation type="submission" date="2019-11" db="EMBL/GenBank/DDBJ databases">
        <title>Whole genome sequence of Oryza granulata.</title>
        <authorList>
            <person name="Li W."/>
        </authorList>
    </citation>
    <scope>NUCLEOTIDE SEQUENCE [LARGE SCALE GENOMIC DNA]</scope>
    <source>
        <strain evidence="3">cv. Menghai</strain>
        <tissue evidence="2">Leaf</tissue>
    </source>
</reference>
<name>A0A6G1DNA3_9ORYZ</name>
<feature type="compositionally biased region" description="Basic and acidic residues" evidence="1">
    <location>
        <begin position="90"/>
        <end position="106"/>
    </location>
</feature>
<dbReference type="Proteomes" id="UP000479710">
    <property type="component" value="Unassembled WGS sequence"/>
</dbReference>
<evidence type="ECO:0000313" key="3">
    <source>
        <dbReference type="Proteomes" id="UP000479710"/>
    </source>
</evidence>
<dbReference type="AlphaFoldDB" id="A0A6G1DNA3"/>
<gene>
    <name evidence="2" type="ORF">E2562_025388</name>
</gene>
<organism evidence="2 3">
    <name type="scientific">Oryza meyeriana var. granulata</name>
    <dbReference type="NCBI Taxonomy" id="110450"/>
    <lineage>
        <taxon>Eukaryota</taxon>
        <taxon>Viridiplantae</taxon>
        <taxon>Streptophyta</taxon>
        <taxon>Embryophyta</taxon>
        <taxon>Tracheophyta</taxon>
        <taxon>Spermatophyta</taxon>
        <taxon>Magnoliopsida</taxon>
        <taxon>Liliopsida</taxon>
        <taxon>Poales</taxon>
        <taxon>Poaceae</taxon>
        <taxon>BOP clade</taxon>
        <taxon>Oryzoideae</taxon>
        <taxon>Oryzeae</taxon>
        <taxon>Oryzinae</taxon>
        <taxon>Oryza</taxon>
        <taxon>Oryza meyeriana</taxon>
    </lineage>
</organism>
<comment type="caution">
    <text evidence="2">The sequence shown here is derived from an EMBL/GenBank/DDBJ whole genome shotgun (WGS) entry which is preliminary data.</text>
</comment>
<evidence type="ECO:0000313" key="2">
    <source>
        <dbReference type="EMBL" id="KAF0913977.1"/>
    </source>
</evidence>
<accession>A0A6G1DNA3</accession>
<evidence type="ECO:0000256" key="1">
    <source>
        <dbReference type="SAM" id="MobiDB-lite"/>
    </source>
</evidence>